<evidence type="ECO:0000313" key="3">
    <source>
        <dbReference type="Ensembl" id="ENSPMRP00000010911.1"/>
    </source>
</evidence>
<accession>A0A670IGX7</accession>
<dbReference type="Pfam" id="PF08238">
    <property type="entry name" value="Sel1"/>
    <property type="match status" value="3"/>
</dbReference>
<keyword evidence="2" id="KW-0732">Signal</keyword>
<evidence type="ECO:0000256" key="2">
    <source>
        <dbReference type="SAM" id="SignalP"/>
    </source>
</evidence>
<dbReference type="GO" id="GO:0005739">
    <property type="term" value="C:mitochondrion"/>
    <property type="evidence" value="ECO:0007669"/>
    <property type="project" value="TreeGrafter"/>
</dbReference>
<dbReference type="InterPro" id="IPR052748">
    <property type="entry name" value="ISR_Activator"/>
</dbReference>
<feature type="signal peptide" evidence="2">
    <location>
        <begin position="1"/>
        <end position="17"/>
    </location>
</feature>
<dbReference type="GO" id="GO:0008625">
    <property type="term" value="P:extrinsic apoptotic signaling pathway via death domain receptors"/>
    <property type="evidence" value="ECO:0007669"/>
    <property type="project" value="TreeGrafter"/>
</dbReference>
<dbReference type="GeneTree" id="ENSGT00390000002137"/>
<reference evidence="3 4" key="1">
    <citation type="journal article" date="2019" name="Proc. Natl. Acad. Sci. U.S.A.">
        <title>Regulatory changes in pterin and carotenoid genes underlie balanced color polymorphisms in the wall lizard.</title>
        <authorList>
            <person name="Andrade P."/>
            <person name="Pinho C."/>
            <person name="Perez I de Lanuza G."/>
            <person name="Afonso S."/>
            <person name="Brejcha J."/>
            <person name="Rubin C.J."/>
            <person name="Wallerman O."/>
            <person name="Pereira P."/>
            <person name="Sabatino S.J."/>
            <person name="Bellati A."/>
            <person name="Pellitteri-Rosa D."/>
            <person name="Bosakova Z."/>
            <person name="Bunikis I."/>
            <person name="Carretero M.A."/>
            <person name="Feiner N."/>
            <person name="Marsik P."/>
            <person name="Pauperio F."/>
            <person name="Salvi D."/>
            <person name="Soler L."/>
            <person name="While G.M."/>
            <person name="Uller T."/>
            <person name="Font E."/>
            <person name="Andersson L."/>
            <person name="Carneiro M."/>
        </authorList>
    </citation>
    <scope>NUCLEOTIDE SEQUENCE</scope>
</reference>
<reference evidence="3" key="2">
    <citation type="submission" date="2025-08" db="UniProtKB">
        <authorList>
            <consortium name="Ensembl"/>
        </authorList>
    </citation>
    <scope>IDENTIFICATION</scope>
</reference>
<feature type="chain" id="PRO_5025521832" evidence="2">
    <location>
        <begin position="18"/>
        <end position="447"/>
    </location>
</feature>
<protein>
    <submittedName>
        <fullName evidence="3">DAP3 binding cell death enhancer 1</fullName>
    </submittedName>
</protein>
<evidence type="ECO:0000256" key="1">
    <source>
        <dbReference type="SAM" id="MobiDB-lite"/>
    </source>
</evidence>
<dbReference type="SMART" id="SM00671">
    <property type="entry name" value="SEL1"/>
    <property type="match status" value="3"/>
</dbReference>
<feature type="compositionally biased region" description="Low complexity" evidence="1">
    <location>
        <begin position="153"/>
        <end position="164"/>
    </location>
</feature>
<sequence length="447" mass="47760">MVAGTMLWRLLWSLGRGVRLPGGGGGGGGTVALCRHRPVGPARPCDGDPSPTEDSRHGRHQQHRSCGCGNLLHHCTSFTLSALAVLAVELVKHVRRLSSVQPGGGDVGFYQLEGHLAVLPQSQHSVPPTAPSACSSEKEEQHFFVGDDSSYAPKNPSSKTSKPKQYQHVSETGDILFLSSTGSEPDSCLLRLQGNLEEESSVGEAASQVHQVFQASISVASNILGLENMHDKQWKTAFSCFKLAADQNHSKAQFNVGLCYEHGRGTKKNVAKAVFYYQRAARQGHPMAQHCYTQCLLRHCPRADKKENVQEAMGLLDEGAAAGLTEGTGVSQNSPTARQRYQEAAAAGSKAAQERIKVMAQEEIAATQIRDQSPLATKTSSSSPCLQLLDQLPASHFGQPAFGLLHSWSTGSLRDAANSSANCMPATAFPDNLKLQSLAWSSGVAVG</sequence>
<dbReference type="Gene3D" id="1.25.40.10">
    <property type="entry name" value="Tetratricopeptide repeat domain"/>
    <property type="match status" value="1"/>
</dbReference>
<feature type="region of interest" description="Disordered" evidence="1">
    <location>
        <begin position="42"/>
        <end position="63"/>
    </location>
</feature>
<dbReference type="OMA" id="REEDQQF"/>
<reference evidence="3" key="3">
    <citation type="submission" date="2025-09" db="UniProtKB">
        <authorList>
            <consortium name="Ensembl"/>
        </authorList>
    </citation>
    <scope>IDENTIFICATION</scope>
</reference>
<name>A0A670IGX7_PODMU</name>
<dbReference type="SUPFAM" id="SSF81901">
    <property type="entry name" value="HCP-like"/>
    <property type="match status" value="1"/>
</dbReference>
<dbReference type="InterPro" id="IPR006597">
    <property type="entry name" value="Sel1-like"/>
</dbReference>
<dbReference type="PANTHER" id="PTHR45011:SF1">
    <property type="entry name" value="DAP3-BINDING CELL DEATH ENHANCER 1"/>
    <property type="match status" value="1"/>
</dbReference>
<dbReference type="Proteomes" id="UP000472272">
    <property type="component" value="Chromosome 7"/>
</dbReference>
<evidence type="ECO:0000313" key="4">
    <source>
        <dbReference type="Proteomes" id="UP000472272"/>
    </source>
</evidence>
<dbReference type="Ensembl" id="ENSPMRT00000011649.1">
    <property type="protein sequence ID" value="ENSPMRP00000010911.1"/>
    <property type="gene ID" value="ENSPMRG00000007260.1"/>
</dbReference>
<keyword evidence="4" id="KW-1185">Reference proteome</keyword>
<gene>
    <name evidence="3" type="primary">DELE1</name>
</gene>
<dbReference type="AlphaFoldDB" id="A0A670IGX7"/>
<dbReference type="InterPro" id="IPR011990">
    <property type="entry name" value="TPR-like_helical_dom_sf"/>
</dbReference>
<organism evidence="3 4">
    <name type="scientific">Podarcis muralis</name>
    <name type="common">Wall lizard</name>
    <name type="synonym">Lacerta muralis</name>
    <dbReference type="NCBI Taxonomy" id="64176"/>
    <lineage>
        <taxon>Eukaryota</taxon>
        <taxon>Metazoa</taxon>
        <taxon>Chordata</taxon>
        <taxon>Craniata</taxon>
        <taxon>Vertebrata</taxon>
        <taxon>Euteleostomi</taxon>
        <taxon>Lepidosauria</taxon>
        <taxon>Squamata</taxon>
        <taxon>Bifurcata</taxon>
        <taxon>Unidentata</taxon>
        <taxon>Episquamata</taxon>
        <taxon>Laterata</taxon>
        <taxon>Lacertibaenia</taxon>
        <taxon>Lacertidae</taxon>
        <taxon>Podarcis</taxon>
    </lineage>
</organism>
<dbReference type="PANTHER" id="PTHR45011">
    <property type="entry name" value="DAP3-BINDING CELL DEATH ENHANCER 1"/>
    <property type="match status" value="1"/>
</dbReference>
<proteinExistence type="predicted"/>
<feature type="region of interest" description="Disordered" evidence="1">
    <location>
        <begin position="146"/>
        <end position="167"/>
    </location>
</feature>